<feature type="compositionally biased region" description="Basic and acidic residues" evidence="1">
    <location>
        <begin position="59"/>
        <end position="68"/>
    </location>
</feature>
<evidence type="ECO:0000313" key="3">
    <source>
        <dbReference type="Proteomes" id="UP000266841"/>
    </source>
</evidence>
<dbReference type="AlphaFoldDB" id="K0RW02"/>
<name>K0RW02_THAOC</name>
<evidence type="ECO:0000256" key="1">
    <source>
        <dbReference type="SAM" id="MobiDB-lite"/>
    </source>
</evidence>
<dbReference type="EMBL" id="AGNL01026500">
    <property type="protein sequence ID" value="EJK57993.1"/>
    <property type="molecule type" value="Genomic_DNA"/>
</dbReference>
<organism evidence="2 3">
    <name type="scientific">Thalassiosira oceanica</name>
    <name type="common">Marine diatom</name>
    <dbReference type="NCBI Taxonomy" id="159749"/>
    <lineage>
        <taxon>Eukaryota</taxon>
        <taxon>Sar</taxon>
        <taxon>Stramenopiles</taxon>
        <taxon>Ochrophyta</taxon>
        <taxon>Bacillariophyta</taxon>
        <taxon>Coscinodiscophyceae</taxon>
        <taxon>Thalassiosirophycidae</taxon>
        <taxon>Thalassiosirales</taxon>
        <taxon>Thalassiosiraceae</taxon>
        <taxon>Thalassiosira</taxon>
    </lineage>
</organism>
<feature type="compositionally biased region" description="Basic and acidic residues" evidence="1">
    <location>
        <begin position="155"/>
        <end position="176"/>
    </location>
</feature>
<protein>
    <submittedName>
        <fullName evidence="2">Uncharacterized protein</fullName>
    </submittedName>
</protein>
<accession>K0RW02</accession>
<feature type="region of interest" description="Disordered" evidence="1">
    <location>
        <begin position="58"/>
        <end position="123"/>
    </location>
</feature>
<feature type="region of interest" description="Disordered" evidence="1">
    <location>
        <begin position="1"/>
        <end position="31"/>
    </location>
</feature>
<sequence length="187" mass="19754">APPSNTRAESPFRLRLRRPQPCPPLGAPGGEERTGAVLFAIGSSARGAILTSEACVEGARSREQEPRTRSILTAGGGGVAPEEEVSSCPPDTALAPTGGCPVRAFGRGPDTPPSKPRPEVPFRDRPASFAALVLRTMCPAHAHALVLSWTRPRRPHADSRARPPDIGRVPGPERRPGSRGRRPPPSP</sequence>
<feature type="region of interest" description="Disordered" evidence="1">
    <location>
        <begin position="146"/>
        <end position="187"/>
    </location>
</feature>
<evidence type="ECO:0000313" key="2">
    <source>
        <dbReference type="EMBL" id="EJK57993.1"/>
    </source>
</evidence>
<dbReference type="Proteomes" id="UP000266841">
    <property type="component" value="Unassembled WGS sequence"/>
</dbReference>
<gene>
    <name evidence="2" type="ORF">THAOC_21917</name>
</gene>
<feature type="compositionally biased region" description="Basic residues" evidence="1">
    <location>
        <begin position="177"/>
        <end position="187"/>
    </location>
</feature>
<feature type="non-terminal residue" evidence="2">
    <location>
        <position position="1"/>
    </location>
</feature>
<proteinExistence type="predicted"/>
<reference evidence="2 3" key="1">
    <citation type="journal article" date="2012" name="Genome Biol.">
        <title>Genome and low-iron response of an oceanic diatom adapted to chronic iron limitation.</title>
        <authorList>
            <person name="Lommer M."/>
            <person name="Specht M."/>
            <person name="Roy A.S."/>
            <person name="Kraemer L."/>
            <person name="Andreson R."/>
            <person name="Gutowska M.A."/>
            <person name="Wolf J."/>
            <person name="Bergner S.V."/>
            <person name="Schilhabel M.B."/>
            <person name="Klostermeier U.C."/>
            <person name="Beiko R.G."/>
            <person name="Rosenstiel P."/>
            <person name="Hippler M."/>
            <person name="Laroche J."/>
        </authorList>
    </citation>
    <scope>NUCLEOTIDE SEQUENCE [LARGE SCALE GENOMIC DNA]</scope>
    <source>
        <strain evidence="2 3">CCMP1005</strain>
    </source>
</reference>
<keyword evidence="3" id="KW-1185">Reference proteome</keyword>
<comment type="caution">
    <text evidence="2">The sequence shown here is derived from an EMBL/GenBank/DDBJ whole genome shotgun (WGS) entry which is preliminary data.</text>
</comment>